<evidence type="ECO:0000256" key="9">
    <source>
        <dbReference type="HAMAP-Rule" id="MF_00422"/>
    </source>
</evidence>
<dbReference type="InterPro" id="IPR038379">
    <property type="entry name" value="SecE_sf"/>
</dbReference>
<dbReference type="PANTHER" id="PTHR33910:SF1">
    <property type="entry name" value="PROTEIN TRANSLOCASE SUBUNIT SECE"/>
    <property type="match status" value="1"/>
</dbReference>
<comment type="subunit">
    <text evidence="9">Component of the Sec protein translocase complex. Heterotrimer consisting of SecY, SecE and SecG subunits. The heterotrimers can form oligomers, although 1 heterotrimer is thought to be able to translocate proteins. Interacts with the ribosome. Interacts with SecDF, and other proteins may be involved. Interacts with SecA.</text>
</comment>
<evidence type="ECO:0000256" key="1">
    <source>
        <dbReference type="ARBA" id="ARBA00004370"/>
    </source>
</evidence>
<dbReference type="Gene3D" id="1.20.5.1030">
    <property type="entry name" value="Preprotein translocase secy subunit"/>
    <property type="match status" value="1"/>
</dbReference>
<dbReference type="PANTHER" id="PTHR33910">
    <property type="entry name" value="PROTEIN TRANSLOCASE SUBUNIT SECE"/>
    <property type="match status" value="1"/>
</dbReference>
<dbReference type="GO" id="GO:0008320">
    <property type="term" value="F:protein transmembrane transporter activity"/>
    <property type="evidence" value="ECO:0007669"/>
    <property type="project" value="UniProtKB-UniRule"/>
</dbReference>
<evidence type="ECO:0000256" key="5">
    <source>
        <dbReference type="ARBA" id="ARBA00022927"/>
    </source>
</evidence>
<evidence type="ECO:0000256" key="4">
    <source>
        <dbReference type="ARBA" id="ARBA00022692"/>
    </source>
</evidence>
<dbReference type="GO" id="GO:0065002">
    <property type="term" value="P:intracellular protein transmembrane transport"/>
    <property type="evidence" value="ECO:0007669"/>
    <property type="project" value="UniProtKB-UniRule"/>
</dbReference>
<dbReference type="InterPro" id="IPR005807">
    <property type="entry name" value="SecE_bac"/>
</dbReference>
<comment type="similarity">
    <text evidence="9">Belongs to the SecE/SEC61-gamma family.</text>
</comment>
<evidence type="ECO:0000256" key="7">
    <source>
        <dbReference type="ARBA" id="ARBA00023010"/>
    </source>
</evidence>
<evidence type="ECO:0000256" key="2">
    <source>
        <dbReference type="ARBA" id="ARBA00022448"/>
    </source>
</evidence>
<dbReference type="GO" id="GO:0043952">
    <property type="term" value="P:protein transport by the Sec complex"/>
    <property type="evidence" value="ECO:0007669"/>
    <property type="project" value="UniProtKB-UniRule"/>
</dbReference>
<evidence type="ECO:0000313" key="10">
    <source>
        <dbReference type="EMBL" id="KKP30314.1"/>
    </source>
</evidence>
<dbReference type="GO" id="GO:0006605">
    <property type="term" value="P:protein targeting"/>
    <property type="evidence" value="ECO:0007669"/>
    <property type="project" value="UniProtKB-UniRule"/>
</dbReference>
<organism evidence="10 11">
    <name type="scientific">Candidatus Nomurabacteria bacterium GW2011_GWF1_31_48</name>
    <dbReference type="NCBI Taxonomy" id="1618767"/>
    <lineage>
        <taxon>Bacteria</taxon>
        <taxon>Candidatus Nomuraibacteriota</taxon>
    </lineage>
</organism>
<proteinExistence type="inferred from homology"/>
<keyword evidence="8 9" id="KW-0472">Membrane</keyword>
<dbReference type="GO" id="GO:0005886">
    <property type="term" value="C:plasma membrane"/>
    <property type="evidence" value="ECO:0007669"/>
    <property type="project" value="UniProtKB-SubCell"/>
</dbReference>
<dbReference type="InterPro" id="IPR001901">
    <property type="entry name" value="Translocase_SecE/Sec61-g"/>
</dbReference>
<protein>
    <recommendedName>
        <fullName evidence="9">Protein translocase subunit SecE</fullName>
    </recommendedName>
</protein>
<dbReference type="Pfam" id="PF00584">
    <property type="entry name" value="SecE"/>
    <property type="match status" value="1"/>
</dbReference>
<dbReference type="EMBL" id="LBOG01000003">
    <property type="protein sequence ID" value="KKP30314.1"/>
    <property type="molecule type" value="Genomic_DNA"/>
</dbReference>
<name>A0A0F9YF68_9BACT</name>
<keyword evidence="2 9" id="KW-0813">Transport</keyword>
<feature type="transmembrane region" description="Helical" evidence="9">
    <location>
        <begin position="27"/>
        <end position="52"/>
    </location>
</feature>
<dbReference type="Proteomes" id="UP000034934">
    <property type="component" value="Unassembled WGS sequence"/>
</dbReference>
<keyword evidence="3 9" id="KW-1003">Cell membrane</keyword>
<gene>
    <name evidence="9" type="primary">secE</name>
    <name evidence="10" type="ORF">UR19_C0003G0150</name>
</gene>
<keyword evidence="4 9" id="KW-0812">Transmembrane</keyword>
<accession>A0A0F9YF68</accession>
<keyword evidence="7 9" id="KW-0811">Translocation</keyword>
<keyword evidence="6 9" id="KW-1133">Transmembrane helix</keyword>
<comment type="function">
    <text evidence="9">Essential subunit of the Sec protein translocation channel SecYEG. Clamps together the 2 halves of SecY. May contact the channel plug during translocation.</text>
</comment>
<sequence>MSKITEYIKETKAELKHVIWPSKEQTIFFTIIVVVLSVLIAYFLGVFDFIFLQGLQKVISF</sequence>
<evidence type="ECO:0000256" key="6">
    <source>
        <dbReference type="ARBA" id="ARBA00022989"/>
    </source>
</evidence>
<comment type="subcellular location">
    <subcellularLocation>
        <location evidence="9">Cell membrane</location>
        <topology evidence="9">Single-pass membrane protein</topology>
    </subcellularLocation>
    <subcellularLocation>
        <location evidence="1">Membrane</location>
    </subcellularLocation>
</comment>
<dbReference type="GO" id="GO:0009306">
    <property type="term" value="P:protein secretion"/>
    <property type="evidence" value="ECO:0007669"/>
    <property type="project" value="UniProtKB-UniRule"/>
</dbReference>
<dbReference type="HAMAP" id="MF_00422">
    <property type="entry name" value="SecE"/>
    <property type="match status" value="1"/>
</dbReference>
<comment type="caution">
    <text evidence="10">The sequence shown here is derived from an EMBL/GenBank/DDBJ whole genome shotgun (WGS) entry which is preliminary data.</text>
</comment>
<dbReference type="NCBIfam" id="TIGR00964">
    <property type="entry name" value="secE_bact"/>
    <property type="match status" value="1"/>
</dbReference>
<dbReference type="AlphaFoldDB" id="A0A0F9YF68"/>
<keyword evidence="5 9" id="KW-0653">Protein transport</keyword>
<evidence type="ECO:0000313" key="11">
    <source>
        <dbReference type="Proteomes" id="UP000034934"/>
    </source>
</evidence>
<reference evidence="10 11" key="1">
    <citation type="journal article" date="2015" name="Nature">
        <title>rRNA introns, odd ribosomes, and small enigmatic genomes across a large radiation of phyla.</title>
        <authorList>
            <person name="Brown C.T."/>
            <person name="Hug L.A."/>
            <person name="Thomas B.C."/>
            <person name="Sharon I."/>
            <person name="Castelle C.J."/>
            <person name="Singh A."/>
            <person name="Wilkins M.J."/>
            <person name="Williams K.H."/>
            <person name="Banfield J.F."/>
        </authorList>
    </citation>
    <scope>NUCLEOTIDE SEQUENCE [LARGE SCALE GENOMIC DNA]</scope>
</reference>
<evidence type="ECO:0000256" key="8">
    <source>
        <dbReference type="ARBA" id="ARBA00023136"/>
    </source>
</evidence>
<evidence type="ECO:0000256" key="3">
    <source>
        <dbReference type="ARBA" id="ARBA00022475"/>
    </source>
</evidence>